<dbReference type="EMBL" id="CP050177">
    <property type="protein sequence ID" value="QIQ03789.1"/>
    <property type="molecule type" value="Genomic_DNA"/>
</dbReference>
<keyword evidence="3 4" id="KW-0067">ATP-binding</keyword>
<keyword evidence="7" id="KW-1185">Reference proteome</keyword>
<dbReference type="InterPro" id="IPR052032">
    <property type="entry name" value="ATP-dep_AA_Ligase"/>
</dbReference>
<dbReference type="Gene3D" id="3.30.470.20">
    <property type="entry name" value="ATP-grasp fold, B domain"/>
    <property type="match status" value="1"/>
</dbReference>
<dbReference type="Proteomes" id="UP000501179">
    <property type="component" value="Chromosome"/>
</dbReference>
<gene>
    <name evidence="6" type="ORF">HA039_16960</name>
</gene>
<dbReference type="Pfam" id="PF18603">
    <property type="entry name" value="LAL_C2"/>
    <property type="match status" value="1"/>
</dbReference>
<evidence type="ECO:0000256" key="1">
    <source>
        <dbReference type="ARBA" id="ARBA00022598"/>
    </source>
</evidence>
<evidence type="ECO:0000259" key="5">
    <source>
        <dbReference type="PROSITE" id="PS50975"/>
    </source>
</evidence>
<dbReference type="GO" id="GO:0005524">
    <property type="term" value="F:ATP binding"/>
    <property type="evidence" value="ECO:0007669"/>
    <property type="project" value="UniProtKB-UniRule"/>
</dbReference>
<dbReference type="PANTHER" id="PTHR43585">
    <property type="entry name" value="FUMIPYRROLE BIOSYNTHESIS PROTEIN C"/>
    <property type="match status" value="1"/>
</dbReference>
<reference evidence="6 7" key="1">
    <citation type="submission" date="2020-03" db="EMBL/GenBank/DDBJ databases">
        <title>A novel species.</title>
        <authorList>
            <person name="Gao J."/>
        </authorList>
    </citation>
    <scope>NUCLEOTIDE SEQUENCE [LARGE SCALE GENOMIC DNA]</scope>
    <source>
        <strain evidence="6 7">QMT-12</strain>
    </source>
</reference>
<dbReference type="GO" id="GO:0016874">
    <property type="term" value="F:ligase activity"/>
    <property type="evidence" value="ECO:0007669"/>
    <property type="project" value="UniProtKB-KW"/>
</dbReference>
<evidence type="ECO:0000256" key="4">
    <source>
        <dbReference type="PROSITE-ProRule" id="PRU00409"/>
    </source>
</evidence>
<dbReference type="Gene3D" id="3.40.50.20">
    <property type="match status" value="1"/>
</dbReference>
<dbReference type="GO" id="GO:0046872">
    <property type="term" value="F:metal ion binding"/>
    <property type="evidence" value="ECO:0007669"/>
    <property type="project" value="InterPro"/>
</dbReference>
<organism evidence="6 7">
    <name type="scientific">Streptomyces liangshanensis</name>
    <dbReference type="NCBI Taxonomy" id="2717324"/>
    <lineage>
        <taxon>Bacteria</taxon>
        <taxon>Bacillati</taxon>
        <taxon>Actinomycetota</taxon>
        <taxon>Actinomycetes</taxon>
        <taxon>Kitasatosporales</taxon>
        <taxon>Streptomycetaceae</taxon>
        <taxon>Streptomyces</taxon>
    </lineage>
</organism>
<feature type="domain" description="ATP-grasp" evidence="5">
    <location>
        <begin position="111"/>
        <end position="300"/>
    </location>
</feature>
<protein>
    <submittedName>
        <fullName evidence="6">ATP-grasp domain-containing protein</fullName>
    </submittedName>
</protein>
<dbReference type="InterPro" id="IPR041472">
    <property type="entry name" value="BL00235/CARNS1_N"/>
</dbReference>
<evidence type="ECO:0000256" key="2">
    <source>
        <dbReference type="ARBA" id="ARBA00022741"/>
    </source>
</evidence>
<dbReference type="RefSeq" id="WP_167030344.1">
    <property type="nucleotide sequence ID" value="NZ_CP050177.1"/>
</dbReference>
<proteinExistence type="predicted"/>
<sequence length="396" mass="41895">MDTPQQIIVVGGGPGLCDRLRQAGAEITLIDTPARYEPALVPVARRTVLTEYDDPSLPPLLRALHRESPFAAVVSLTEQGLLPAARIAADLAIPGLPPDVVERTRDKFAMRAWLRDKGFSAVGGAVVRDAAGIRAFAAEHGYPVIVKPRHGQGSENVACFRRADDVVMPPAGADEYIAEPFLPGPEFSVEAFSHAGEHLIVAITGKFTQDDDPDHPFVEVGHVVPAPIGPEVASAVRAYVAAFLDVMGITEGVTHTEVRVTPSGPEVIETHTRVGGDQIATLVRQATGHDLLDLAARWAVGREAPQEPAPGAAGAAAIRFFTPPPGRVTDITGVQRWQGLPGVLKLHLPLRAGDTVGAVRNSRTRVGYVLATAPTAQEAIGICETVTSGIRIHVSP</sequence>
<evidence type="ECO:0000313" key="7">
    <source>
        <dbReference type="Proteomes" id="UP000501179"/>
    </source>
</evidence>
<dbReference type="KEGG" id="slia:HA039_16960"/>
<accession>A0A6G9H0H6</accession>
<dbReference type="SUPFAM" id="SSF56059">
    <property type="entry name" value="Glutathione synthetase ATP-binding domain-like"/>
    <property type="match status" value="1"/>
</dbReference>
<name>A0A6G9H0H6_9ACTN</name>
<evidence type="ECO:0000256" key="3">
    <source>
        <dbReference type="ARBA" id="ARBA00022840"/>
    </source>
</evidence>
<dbReference type="PROSITE" id="PS50975">
    <property type="entry name" value="ATP_GRASP"/>
    <property type="match status" value="1"/>
</dbReference>
<dbReference type="Pfam" id="PF13535">
    <property type="entry name" value="ATP-grasp_4"/>
    <property type="match status" value="1"/>
</dbReference>
<dbReference type="InterPro" id="IPR011761">
    <property type="entry name" value="ATP-grasp"/>
</dbReference>
<dbReference type="InterPro" id="IPR040570">
    <property type="entry name" value="LAL_C2"/>
</dbReference>
<evidence type="ECO:0000313" key="6">
    <source>
        <dbReference type="EMBL" id="QIQ03789.1"/>
    </source>
</evidence>
<keyword evidence="1" id="KW-0436">Ligase</keyword>
<keyword evidence="2 4" id="KW-0547">Nucleotide-binding</keyword>
<dbReference type="Pfam" id="PF18130">
    <property type="entry name" value="ATPgrasp_N"/>
    <property type="match status" value="1"/>
</dbReference>
<dbReference type="AlphaFoldDB" id="A0A6G9H0H6"/>
<dbReference type="PANTHER" id="PTHR43585:SF2">
    <property type="entry name" value="ATP-GRASP ENZYME FSQD"/>
    <property type="match status" value="1"/>
</dbReference>